<dbReference type="EMBL" id="BAABGY010000011">
    <property type="protein sequence ID" value="GAA4338979.1"/>
    <property type="molecule type" value="Genomic_DNA"/>
</dbReference>
<dbReference type="InterPro" id="IPR001789">
    <property type="entry name" value="Sig_transdc_resp-reg_receiver"/>
</dbReference>
<dbReference type="GO" id="GO:0003677">
    <property type="term" value="F:DNA binding"/>
    <property type="evidence" value="ECO:0007669"/>
    <property type="project" value="UniProtKB-KW"/>
</dbReference>
<feature type="modified residue" description="4-aspartylphosphate" evidence="1">
    <location>
        <position position="55"/>
    </location>
</feature>
<protein>
    <submittedName>
        <fullName evidence="4">LytTR family DNA-binding domain-containing protein</fullName>
    </submittedName>
</protein>
<sequence>MNLRVAILDDEPLAIELLSDYVQRTEGLALVWAGTDPYVALRLVQAGGVDLMLLDVQMPELTGLQFLKIAGDGCRFILSTAYPDYALDGYEYNIVDYLLKPVSPERFAKAIAKVKTPATPAKASEPARPDHIFLKSEYKLVRIALNEILYVEALRDYVAVHTTGGGKLLSLEPMRRLEEVLPADRFVRIHKSYIIALDKIGHIERNFVALAGRELPIGSTYKEELLRRVSG</sequence>
<organism evidence="4 5">
    <name type="scientific">Flaviaesturariibacter amylovorans</name>
    <dbReference type="NCBI Taxonomy" id="1084520"/>
    <lineage>
        <taxon>Bacteria</taxon>
        <taxon>Pseudomonadati</taxon>
        <taxon>Bacteroidota</taxon>
        <taxon>Chitinophagia</taxon>
        <taxon>Chitinophagales</taxon>
        <taxon>Chitinophagaceae</taxon>
        <taxon>Flaviaestuariibacter</taxon>
    </lineage>
</organism>
<evidence type="ECO:0000259" key="2">
    <source>
        <dbReference type="PROSITE" id="PS50110"/>
    </source>
</evidence>
<dbReference type="Pfam" id="PF04397">
    <property type="entry name" value="LytTR"/>
    <property type="match status" value="1"/>
</dbReference>
<dbReference type="SUPFAM" id="SSF52172">
    <property type="entry name" value="CheY-like"/>
    <property type="match status" value="1"/>
</dbReference>
<accession>A0ABP8HGC4</accession>
<dbReference type="Gene3D" id="3.40.50.2300">
    <property type="match status" value="1"/>
</dbReference>
<evidence type="ECO:0000256" key="1">
    <source>
        <dbReference type="PROSITE-ProRule" id="PRU00169"/>
    </source>
</evidence>
<evidence type="ECO:0000313" key="4">
    <source>
        <dbReference type="EMBL" id="GAA4338979.1"/>
    </source>
</evidence>
<feature type="domain" description="Response regulatory" evidence="2">
    <location>
        <begin position="4"/>
        <end position="115"/>
    </location>
</feature>
<comment type="caution">
    <text evidence="4">The sequence shown here is derived from an EMBL/GenBank/DDBJ whole genome shotgun (WGS) entry which is preliminary data.</text>
</comment>
<dbReference type="PROSITE" id="PS50110">
    <property type="entry name" value="RESPONSE_REGULATORY"/>
    <property type="match status" value="1"/>
</dbReference>
<dbReference type="Proteomes" id="UP001501725">
    <property type="component" value="Unassembled WGS sequence"/>
</dbReference>
<proteinExistence type="predicted"/>
<evidence type="ECO:0000313" key="5">
    <source>
        <dbReference type="Proteomes" id="UP001501725"/>
    </source>
</evidence>
<dbReference type="InterPro" id="IPR007492">
    <property type="entry name" value="LytTR_DNA-bd_dom"/>
</dbReference>
<dbReference type="PROSITE" id="PS50930">
    <property type="entry name" value="HTH_LYTTR"/>
    <property type="match status" value="1"/>
</dbReference>
<name>A0ABP8HGC4_9BACT</name>
<gene>
    <name evidence="4" type="ORF">GCM10023184_35800</name>
</gene>
<dbReference type="Pfam" id="PF00072">
    <property type="entry name" value="Response_reg"/>
    <property type="match status" value="1"/>
</dbReference>
<dbReference type="SMART" id="SM00850">
    <property type="entry name" value="LytTR"/>
    <property type="match status" value="1"/>
</dbReference>
<dbReference type="SMART" id="SM00448">
    <property type="entry name" value="REC"/>
    <property type="match status" value="1"/>
</dbReference>
<dbReference type="PANTHER" id="PTHR37299">
    <property type="entry name" value="TRANSCRIPTIONAL REGULATOR-RELATED"/>
    <property type="match status" value="1"/>
</dbReference>
<reference evidence="5" key="1">
    <citation type="journal article" date="2019" name="Int. J. Syst. Evol. Microbiol.">
        <title>The Global Catalogue of Microorganisms (GCM) 10K type strain sequencing project: providing services to taxonomists for standard genome sequencing and annotation.</title>
        <authorList>
            <consortium name="The Broad Institute Genomics Platform"/>
            <consortium name="The Broad Institute Genome Sequencing Center for Infectious Disease"/>
            <person name="Wu L."/>
            <person name="Ma J."/>
        </authorList>
    </citation>
    <scope>NUCLEOTIDE SEQUENCE [LARGE SCALE GENOMIC DNA]</scope>
    <source>
        <strain evidence="5">JCM 17919</strain>
    </source>
</reference>
<dbReference type="InterPro" id="IPR011006">
    <property type="entry name" value="CheY-like_superfamily"/>
</dbReference>
<keyword evidence="1" id="KW-0597">Phosphoprotein</keyword>
<dbReference type="InterPro" id="IPR046947">
    <property type="entry name" value="LytR-like"/>
</dbReference>
<keyword evidence="4" id="KW-0238">DNA-binding</keyword>
<dbReference type="RefSeq" id="WP_345257188.1">
    <property type="nucleotide sequence ID" value="NZ_BAABGY010000011.1"/>
</dbReference>
<feature type="domain" description="HTH LytTR-type" evidence="3">
    <location>
        <begin position="132"/>
        <end position="205"/>
    </location>
</feature>
<dbReference type="Gene3D" id="2.40.50.1020">
    <property type="entry name" value="LytTr DNA-binding domain"/>
    <property type="match status" value="1"/>
</dbReference>
<dbReference type="PANTHER" id="PTHR37299:SF1">
    <property type="entry name" value="STAGE 0 SPORULATION PROTEIN A HOMOLOG"/>
    <property type="match status" value="1"/>
</dbReference>
<keyword evidence="5" id="KW-1185">Reference proteome</keyword>
<evidence type="ECO:0000259" key="3">
    <source>
        <dbReference type="PROSITE" id="PS50930"/>
    </source>
</evidence>